<sequence>MAEIETPKIDRGQERLSFPNDRKPKDEELEETKITNQWLKEKGPYFAACILLYQHWKINNDLSPSAPLALFGDVFREFDGNRAIKQDYISRAEVWLRKKFPDDFGNTY</sequence>
<evidence type="ECO:0000313" key="3">
    <source>
        <dbReference type="Proteomes" id="UP000034616"/>
    </source>
</evidence>
<evidence type="ECO:0000313" key="2">
    <source>
        <dbReference type="EMBL" id="KKR86960.1"/>
    </source>
</evidence>
<accession>A0A0G0WR49</accession>
<feature type="compositionally biased region" description="Basic and acidic residues" evidence="1">
    <location>
        <begin position="1"/>
        <end position="26"/>
    </location>
</feature>
<feature type="region of interest" description="Disordered" evidence="1">
    <location>
        <begin position="1"/>
        <end position="29"/>
    </location>
</feature>
<reference evidence="2 3" key="1">
    <citation type="journal article" date="2015" name="Nature">
        <title>rRNA introns, odd ribosomes, and small enigmatic genomes across a large radiation of phyla.</title>
        <authorList>
            <person name="Brown C.T."/>
            <person name="Hug L.A."/>
            <person name="Thomas B.C."/>
            <person name="Sharon I."/>
            <person name="Castelle C.J."/>
            <person name="Singh A."/>
            <person name="Wilkins M.J."/>
            <person name="Williams K.H."/>
            <person name="Banfield J.F."/>
        </authorList>
    </citation>
    <scope>NUCLEOTIDE SEQUENCE [LARGE SCALE GENOMIC DNA]</scope>
</reference>
<comment type="caution">
    <text evidence="2">The sequence shown here is derived from an EMBL/GenBank/DDBJ whole genome shotgun (WGS) entry which is preliminary data.</text>
</comment>
<protein>
    <submittedName>
        <fullName evidence="2">Uncharacterized protein</fullName>
    </submittedName>
</protein>
<evidence type="ECO:0000256" key="1">
    <source>
        <dbReference type="SAM" id="MobiDB-lite"/>
    </source>
</evidence>
<proteinExistence type="predicted"/>
<dbReference type="EMBL" id="LCAH01000007">
    <property type="protein sequence ID" value="KKR86960.1"/>
    <property type="molecule type" value="Genomic_DNA"/>
</dbReference>
<gene>
    <name evidence="2" type="ORF">UU35_C0007G0106</name>
</gene>
<dbReference type="Proteomes" id="UP000034616">
    <property type="component" value="Unassembled WGS sequence"/>
</dbReference>
<name>A0A0G0WR49_9BACT</name>
<dbReference type="AlphaFoldDB" id="A0A0G0WR49"/>
<organism evidence="2 3">
    <name type="scientific">Candidatus Uhrbacteria bacterium GW2011_GWC2_41_11</name>
    <dbReference type="NCBI Taxonomy" id="1618985"/>
    <lineage>
        <taxon>Bacteria</taxon>
        <taxon>Candidatus Uhriibacteriota</taxon>
    </lineage>
</organism>